<evidence type="ECO:0000256" key="1">
    <source>
        <dbReference type="ARBA" id="ARBA00004123"/>
    </source>
</evidence>
<dbReference type="Proteomes" id="UP001642540">
    <property type="component" value="Unassembled WGS sequence"/>
</dbReference>
<keyword evidence="4 7" id="KW-0863">Zinc-finger</keyword>
<name>A0ABP1S2B4_9HEXA</name>
<feature type="compositionally biased region" description="Basic and acidic residues" evidence="8">
    <location>
        <begin position="1"/>
        <end position="21"/>
    </location>
</feature>
<evidence type="ECO:0000256" key="8">
    <source>
        <dbReference type="SAM" id="MobiDB-lite"/>
    </source>
</evidence>
<keyword evidence="3" id="KW-0677">Repeat</keyword>
<dbReference type="PROSITE" id="PS50157">
    <property type="entry name" value="ZINC_FINGER_C2H2_2"/>
    <property type="match status" value="3"/>
</dbReference>
<dbReference type="PROSITE" id="PS00028">
    <property type="entry name" value="ZINC_FINGER_C2H2_1"/>
    <property type="match status" value="3"/>
</dbReference>
<feature type="domain" description="C2H2-type" evidence="9">
    <location>
        <begin position="169"/>
        <end position="197"/>
    </location>
</feature>
<keyword evidence="5" id="KW-0862">Zinc</keyword>
<keyword evidence="11" id="KW-1185">Reference proteome</keyword>
<evidence type="ECO:0000256" key="2">
    <source>
        <dbReference type="ARBA" id="ARBA00022723"/>
    </source>
</evidence>
<dbReference type="InterPro" id="IPR013087">
    <property type="entry name" value="Znf_C2H2_type"/>
</dbReference>
<dbReference type="PANTHER" id="PTHR24394:SF44">
    <property type="entry name" value="ZINC FINGER PROTEIN 271-LIKE"/>
    <property type="match status" value="1"/>
</dbReference>
<evidence type="ECO:0000256" key="3">
    <source>
        <dbReference type="ARBA" id="ARBA00022737"/>
    </source>
</evidence>
<dbReference type="EMBL" id="CAXLJM020000147">
    <property type="protein sequence ID" value="CAL8141519.1"/>
    <property type="molecule type" value="Genomic_DNA"/>
</dbReference>
<dbReference type="Gene3D" id="3.30.160.60">
    <property type="entry name" value="Classic Zinc Finger"/>
    <property type="match status" value="3"/>
</dbReference>
<dbReference type="Pfam" id="PF00096">
    <property type="entry name" value="zf-C2H2"/>
    <property type="match status" value="3"/>
</dbReference>
<dbReference type="SUPFAM" id="SSF57667">
    <property type="entry name" value="beta-beta-alpha zinc fingers"/>
    <property type="match status" value="2"/>
</dbReference>
<gene>
    <name evidence="10" type="ORF">ODALV1_LOCUS28754</name>
</gene>
<sequence>MPVRDLRNQQRPPPRYEKPSTREGYNTPPRKAQEACTRHFWFCNFASTKSEAENRRSPKPGLSSSSKFLEVALNTSPGVASFWLSPVGITTPKKKNSNVNPPLLNPTTKGKEQFCCTLCDKNFKIAFSLKRHMAVHNAPKFQCEQCDKTYKTKEKFKRHKVVHSGKRPYKCKICNKFFKRKDKVQRHARTVHKNKAEQDIKCVSITSHASESPNVNVRKLIGDEETPEMKADFGASVYHTAVNQLQWEGSAPEFVELPKIPSGIGNQNFSSAVNVDSSLTGDQKEYLTAIFNANDSVATSECKV</sequence>
<feature type="domain" description="C2H2-type" evidence="9">
    <location>
        <begin position="141"/>
        <end position="168"/>
    </location>
</feature>
<keyword evidence="6" id="KW-0539">Nucleus</keyword>
<proteinExistence type="predicted"/>
<accession>A0ABP1S2B4</accession>
<evidence type="ECO:0000259" key="9">
    <source>
        <dbReference type="PROSITE" id="PS50157"/>
    </source>
</evidence>
<evidence type="ECO:0000256" key="4">
    <source>
        <dbReference type="ARBA" id="ARBA00022771"/>
    </source>
</evidence>
<keyword evidence="2" id="KW-0479">Metal-binding</keyword>
<comment type="subcellular location">
    <subcellularLocation>
        <location evidence="1">Nucleus</location>
    </subcellularLocation>
</comment>
<comment type="caution">
    <text evidence="10">The sequence shown here is derived from an EMBL/GenBank/DDBJ whole genome shotgun (WGS) entry which is preliminary data.</text>
</comment>
<dbReference type="SMART" id="SM00355">
    <property type="entry name" value="ZnF_C2H2"/>
    <property type="match status" value="3"/>
</dbReference>
<evidence type="ECO:0000256" key="7">
    <source>
        <dbReference type="PROSITE-ProRule" id="PRU00042"/>
    </source>
</evidence>
<evidence type="ECO:0000313" key="10">
    <source>
        <dbReference type="EMBL" id="CAL8141519.1"/>
    </source>
</evidence>
<evidence type="ECO:0000313" key="11">
    <source>
        <dbReference type="Proteomes" id="UP001642540"/>
    </source>
</evidence>
<evidence type="ECO:0000256" key="6">
    <source>
        <dbReference type="ARBA" id="ARBA00023242"/>
    </source>
</evidence>
<feature type="region of interest" description="Disordered" evidence="8">
    <location>
        <begin position="1"/>
        <end position="30"/>
    </location>
</feature>
<reference evidence="10 11" key="1">
    <citation type="submission" date="2024-08" db="EMBL/GenBank/DDBJ databases">
        <authorList>
            <person name="Cucini C."/>
            <person name="Frati F."/>
        </authorList>
    </citation>
    <scope>NUCLEOTIDE SEQUENCE [LARGE SCALE GENOMIC DNA]</scope>
</reference>
<organism evidence="10 11">
    <name type="scientific">Orchesella dallaii</name>
    <dbReference type="NCBI Taxonomy" id="48710"/>
    <lineage>
        <taxon>Eukaryota</taxon>
        <taxon>Metazoa</taxon>
        <taxon>Ecdysozoa</taxon>
        <taxon>Arthropoda</taxon>
        <taxon>Hexapoda</taxon>
        <taxon>Collembola</taxon>
        <taxon>Entomobryomorpha</taxon>
        <taxon>Entomobryoidea</taxon>
        <taxon>Orchesellidae</taxon>
        <taxon>Orchesellinae</taxon>
        <taxon>Orchesella</taxon>
    </lineage>
</organism>
<evidence type="ECO:0000256" key="5">
    <source>
        <dbReference type="ARBA" id="ARBA00022833"/>
    </source>
</evidence>
<feature type="domain" description="C2H2-type" evidence="9">
    <location>
        <begin position="114"/>
        <end position="141"/>
    </location>
</feature>
<protein>
    <recommendedName>
        <fullName evidence="9">C2H2-type domain-containing protein</fullName>
    </recommendedName>
</protein>
<dbReference type="InterPro" id="IPR036236">
    <property type="entry name" value="Znf_C2H2_sf"/>
</dbReference>
<dbReference type="PANTHER" id="PTHR24394">
    <property type="entry name" value="ZINC FINGER PROTEIN"/>
    <property type="match status" value="1"/>
</dbReference>